<evidence type="ECO:0000313" key="5">
    <source>
        <dbReference type="Proteomes" id="UP000193224"/>
    </source>
</evidence>
<dbReference type="PANTHER" id="PTHR24138">
    <property type="entry name" value="INTRACELLLAR PHOSPHOLIPASE A FAMILY"/>
    <property type="match status" value="1"/>
</dbReference>
<dbReference type="PANTHER" id="PTHR24138:SF10">
    <property type="entry name" value="PHOSPHOLIPASE A2"/>
    <property type="match status" value="1"/>
</dbReference>
<proteinExistence type="predicted"/>
<dbReference type="GO" id="GO:0016042">
    <property type="term" value="P:lipid catabolic process"/>
    <property type="evidence" value="ECO:0007669"/>
    <property type="project" value="UniProtKB-UniRule"/>
</dbReference>
<evidence type="ECO:0000256" key="2">
    <source>
        <dbReference type="PROSITE-ProRule" id="PRU01161"/>
    </source>
</evidence>
<feature type="active site" description="Nucleophile" evidence="2">
    <location>
        <position position="43"/>
    </location>
</feature>
<organism evidence="4 5">
    <name type="scientific">Roseovarius aestuarii</name>
    <dbReference type="NCBI Taxonomy" id="475083"/>
    <lineage>
        <taxon>Bacteria</taxon>
        <taxon>Pseudomonadati</taxon>
        <taxon>Pseudomonadota</taxon>
        <taxon>Alphaproteobacteria</taxon>
        <taxon>Rhodobacterales</taxon>
        <taxon>Roseobacteraceae</taxon>
        <taxon>Roseovarius</taxon>
    </lineage>
</organism>
<dbReference type="CDD" id="cd07199">
    <property type="entry name" value="Pat17_PNPLA8_PNPLA9_like"/>
    <property type="match status" value="1"/>
</dbReference>
<keyword evidence="2 4" id="KW-0378">Hydrolase</keyword>
<dbReference type="RefSeq" id="WP_085799760.1">
    <property type="nucleotide sequence ID" value="NZ_FWXB01000004.1"/>
</dbReference>
<dbReference type="EMBL" id="FWXB01000004">
    <property type="protein sequence ID" value="SMC11808.1"/>
    <property type="molecule type" value="Genomic_DNA"/>
</dbReference>
<dbReference type="PROSITE" id="PS51635">
    <property type="entry name" value="PNPLA"/>
    <property type="match status" value="1"/>
</dbReference>
<dbReference type="Gene3D" id="3.40.1090.10">
    <property type="entry name" value="Cytosolic phospholipase A2 catalytic domain"/>
    <property type="match status" value="1"/>
</dbReference>
<feature type="active site" description="Proton acceptor" evidence="2">
    <location>
        <position position="179"/>
    </location>
</feature>
<dbReference type="InterPro" id="IPR016035">
    <property type="entry name" value="Acyl_Trfase/lysoPLipase"/>
</dbReference>
<sequence length="322" mass="34802">MFRILCLDGGGILGAFTASVLCELEEQIGEPVSSHFDLIVGTSTGGILALGLGLGFSSSDLLSFYQDKGPNIFPHTSRFARARASLRQLLAPKLSQAPLRSELSAILGELRIGNATNRLVIPAYDAVEGRIYLFKTAHTPDFVHDIDLSAIDVALATSAAPTYFKAARTVDFKGSQYVDGGVWANNPSMIGLVEAVAFLDQPISEIAILSIGTTYSAHTIAQHEHSGALRWNIGLIDLLMRGQAESASAQAKLLLKDRYHRIDHIVPANEFSMDDGRLEKIERLVALGRNQARKIEHKKVVKEQFLNGVAAPKFGPTLQVGG</sequence>
<dbReference type="GO" id="GO:0016787">
    <property type="term" value="F:hydrolase activity"/>
    <property type="evidence" value="ECO:0007669"/>
    <property type="project" value="UniProtKB-UniRule"/>
</dbReference>
<evidence type="ECO:0000313" key="4">
    <source>
        <dbReference type="EMBL" id="SMC11808.1"/>
    </source>
</evidence>
<feature type="domain" description="PNPLA" evidence="3">
    <location>
        <begin position="5"/>
        <end position="192"/>
    </location>
</feature>
<dbReference type="Proteomes" id="UP000193224">
    <property type="component" value="Unassembled WGS sequence"/>
</dbReference>
<gene>
    <name evidence="4" type="primary">cotR</name>
    <name evidence="4" type="ORF">ROA7745_01627</name>
</gene>
<keyword evidence="1 2" id="KW-0443">Lipid metabolism</keyword>
<protein>
    <submittedName>
        <fullName evidence="4">Putative sporulation hydrolase CotR</fullName>
        <ecNumber evidence="4">3.1.1.-</ecNumber>
    </submittedName>
</protein>
<dbReference type="InterPro" id="IPR002641">
    <property type="entry name" value="PNPLA_dom"/>
</dbReference>
<keyword evidence="5" id="KW-1185">Reference proteome</keyword>
<evidence type="ECO:0000259" key="3">
    <source>
        <dbReference type="PROSITE" id="PS51635"/>
    </source>
</evidence>
<reference evidence="4 5" key="1">
    <citation type="submission" date="2017-03" db="EMBL/GenBank/DDBJ databases">
        <authorList>
            <person name="Afonso C.L."/>
            <person name="Miller P.J."/>
            <person name="Scott M.A."/>
            <person name="Spackman E."/>
            <person name="Goraichik I."/>
            <person name="Dimitrov K.M."/>
            <person name="Suarez D.L."/>
            <person name="Swayne D.E."/>
        </authorList>
    </citation>
    <scope>NUCLEOTIDE SEQUENCE [LARGE SCALE GENOMIC DNA]</scope>
    <source>
        <strain evidence="4 5">CECT 7745</strain>
    </source>
</reference>
<dbReference type="OrthoDB" id="9807112at2"/>
<dbReference type="AlphaFoldDB" id="A0A1X7BQ87"/>
<dbReference type="NCBIfam" id="NF041079">
    <property type="entry name" value="CBASS_lipase"/>
    <property type="match status" value="1"/>
</dbReference>
<feature type="short sequence motif" description="DGA/G" evidence="2">
    <location>
        <begin position="179"/>
        <end position="181"/>
    </location>
</feature>
<evidence type="ECO:0000256" key="1">
    <source>
        <dbReference type="ARBA" id="ARBA00023098"/>
    </source>
</evidence>
<accession>A0A1X7BQ87</accession>
<dbReference type="InterPro" id="IPR047156">
    <property type="entry name" value="Teg/CotR/CapV-like"/>
</dbReference>
<name>A0A1X7BQ87_9RHOB</name>
<keyword evidence="2" id="KW-0442">Lipid degradation</keyword>
<feature type="short sequence motif" description="GXSXG" evidence="2">
    <location>
        <begin position="41"/>
        <end position="45"/>
    </location>
</feature>
<dbReference type="SUPFAM" id="SSF52151">
    <property type="entry name" value="FabD/lysophospholipase-like"/>
    <property type="match status" value="1"/>
</dbReference>
<dbReference type="Pfam" id="PF01734">
    <property type="entry name" value="Patatin"/>
    <property type="match status" value="1"/>
</dbReference>
<dbReference type="EC" id="3.1.1.-" evidence="4"/>
<feature type="short sequence motif" description="GXGXXG" evidence="2">
    <location>
        <begin position="9"/>
        <end position="14"/>
    </location>
</feature>